<dbReference type="EMBL" id="OV696690">
    <property type="protein sequence ID" value="CAH1265083.1"/>
    <property type="molecule type" value="Genomic_DNA"/>
</dbReference>
<reference evidence="5" key="1">
    <citation type="submission" date="2022-01" db="EMBL/GenBank/DDBJ databases">
        <authorList>
            <person name="Braso-Vives M."/>
        </authorList>
    </citation>
    <scope>NUCLEOTIDE SEQUENCE</scope>
</reference>
<evidence type="ECO:0000313" key="6">
    <source>
        <dbReference type="Proteomes" id="UP000838412"/>
    </source>
</evidence>
<dbReference type="AlphaFoldDB" id="A0A8K0A024"/>
<dbReference type="Gene3D" id="3.80.10.10">
    <property type="entry name" value="Ribonuclease Inhibitor"/>
    <property type="match status" value="1"/>
</dbReference>
<dbReference type="Proteomes" id="UP000838412">
    <property type="component" value="Chromosome 5"/>
</dbReference>
<dbReference type="GO" id="GO:0005615">
    <property type="term" value="C:extracellular space"/>
    <property type="evidence" value="ECO:0007669"/>
    <property type="project" value="TreeGrafter"/>
</dbReference>
<evidence type="ECO:0000256" key="3">
    <source>
        <dbReference type="ARBA" id="ARBA00022737"/>
    </source>
</evidence>
<dbReference type="GO" id="GO:0031012">
    <property type="term" value="C:extracellular matrix"/>
    <property type="evidence" value="ECO:0007669"/>
    <property type="project" value="TreeGrafter"/>
</dbReference>
<dbReference type="OrthoDB" id="676979at2759"/>
<organism evidence="5 6">
    <name type="scientific">Branchiostoma lanceolatum</name>
    <name type="common">Common lancelet</name>
    <name type="synonym">Amphioxus lanceolatum</name>
    <dbReference type="NCBI Taxonomy" id="7740"/>
    <lineage>
        <taxon>Eukaryota</taxon>
        <taxon>Metazoa</taxon>
        <taxon>Chordata</taxon>
        <taxon>Cephalochordata</taxon>
        <taxon>Leptocardii</taxon>
        <taxon>Amphioxiformes</taxon>
        <taxon>Branchiostomatidae</taxon>
        <taxon>Branchiostoma</taxon>
    </lineage>
</organism>
<evidence type="ECO:0000256" key="1">
    <source>
        <dbReference type="ARBA" id="ARBA00022614"/>
    </source>
</evidence>
<dbReference type="InterPro" id="IPR001611">
    <property type="entry name" value="Leu-rich_rpt"/>
</dbReference>
<accession>A0A8K0A024</accession>
<dbReference type="Pfam" id="PF13855">
    <property type="entry name" value="LRR_8"/>
    <property type="match status" value="2"/>
</dbReference>
<evidence type="ECO:0000313" key="5">
    <source>
        <dbReference type="EMBL" id="CAH1265083.1"/>
    </source>
</evidence>
<feature type="signal peptide" evidence="4">
    <location>
        <begin position="1"/>
        <end position="21"/>
    </location>
</feature>
<evidence type="ECO:0000256" key="4">
    <source>
        <dbReference type="SAM" id="SignalP"/>
    </source>
</evidence>
<keyword evidence="6" id="KW-1185">Reference proteome</keyword>
<name>A0A8K0A024_BRALA</name>
<dbReference type="InterPro" id="IPR032675">
    <property type="entry name" value="LRR_dom_sf"/>
</dbReference>
<keyword evidence="3" id="KW-0677">Repeat</keyword>
<proteinExistence type="predicted"/>
<dbReference type="SUPFAM" id="SSF52058">
    <property type="entry name" value="L domain-like"/>
    <property type="match status" value="1"/>
</dbReference>
<dbReference type="SMART" id="SM00369">
    <property type="entry name" value="LRR_TYP"/>
    <property type="match status" value="5"/>
</dbReference>
<dbReference type="PANTHER" id="PTHR24373:SF370">
    <property type="entry name" value="FISH-LIPS, ISOFORM E"/>
    <property type="match status" value="1"/>
</dbReference>
<dbReference type="PANTHER" id="PTHR24373">
    <property type="entry name" value="SLIT RELATED LEUCINE-RICH REPEAT NEURONAL PROTEIN"/>
    <property type="match status" value="1"/>
</dbReference>
<dbReference type="InterPro" id="IPR050328">
    <property type="entry name" value="Dev_Immune_Receptor"/>
</dbReference>
<keyword evidence="2 4" id="KW-0732">Signal</keyword>
<protein>
    <submittedName>
        <fullName evidence="5">LRRTM2 protein</fullName>
    </submittedName>
</protein>
<keyword evidence="1" id="KW-0433">Leucine-rich repeat</keyword>
<sequence>MLSTGIMTLLLVAIACVAVDSLCFPSQCRRVSWVECKLEYTRPSQQTSTDGGEPCILCNNPDKVSIKKHKLKLQFSLALVEDRITEIEEKALKGFTGLLRLNLAMNELTHVKQGWFVGLGKLQHVILSHNKITQIDPRSFDNLTLSRLELKGNLLATVHPDWFYGLNRYRPVHTVSLASNPIASIPPRAFRNVPDIRSLDLGLTALSCMDKDVFWGLQSLKSLNLSGTILYRMDDEPTREMQWSFFTRVSFFGKQDMHVHVSLEGLDFLSCVEHDPKSNKTKLFSLFGSTTIVWEEVAASRYGSCPKLGDSQNNGTTQPPFVVIVSNRSSHALLASGPKLCSQAWEHSGGLTLALGSAERLSLQLIPLSTYRNASSTTVAMVFDHPPNNSTANYVNSSHDNVRTGACFSGA</sequence>
<dbReference type="InterPro" id="IPR003591">
    <property type="entry name" value="Leu-rich_rpt_typical-subtyp"/>
</dbReference>
<gene>
    <name evidence="5" type="primary">LRRTM2</name>
    <name evidence="5" type="ORF">BLAG_LOCUS19166</name>
</gene>
<evidence type="ECO:0000256" key="2">
    <source>
        <dbReference type="ARBA" id="ARBA00022729"/>
    </source>
</evidence>
<feature type="chain" id="PRO_5035444676" evidence="4">
    <location>
        <begin position="22"/>
        <end position="411"/>
    </location>
</feature>